<dbReference type="Proteomes" id="UP001589645">
    <property type="component" value="Unassembled WGS sequence"/>
</dbReference>
<evidence type="ECO:0000313" key="3">
    <source>
        <dbReference type="Proteomes" id="UP001589645"/>
    </source>
</evidence>
<dbReference type="Pfam" id="PF04964">
    <property type="entry name" value="Flp_Fap"/>
    <property type="match status" value="1"/>
</dbReference>
<accession>A0ABV5HM46</accession>
<proteinExistence type="predicted"/>
<protein>
    <submittedName>
        <fullName evidence="2">Flp family type IVb pilin</fullName>
    </submittedName>
</protein>
<keyword evidence="3" id="KW-1185">Reference proteome</keyword>
<gene>
    <name evidence="2" type="ORF">ACFFUV_10175</name>
</gene>
<feature type="transmembrane region" description="Helical" evidence="1">
    <location>
        <begin position="27"/>
        <end position="45"/>
    </location>
</feature>
<sequence>MRLFNQLESLLWKHFSRFILDKNGASGIEYAIIATIAAVAIALFAGEGSIGDRISAVLTTVQDALPEVTSGT</sequence>
<name>A0ABV5HM46_9VIBR</name>
<organism evidence="2 3">
    <name type="scientific">Vibrio olivae</name>
    <dbReference type="NCBI Taxonomy" id="1243002"/>
    <lineage>
        <taxon>Bacteria</taxon>
        <taxon>Pseudomonadati</taxon>
        <taxon>Pseudomonadota</taxon>
        <taxon>Gammaproteobacteria</taxon>
        <taxon>Vibrionales</taxon>
        <taxon>Vibrionaceae</taxon>
        <taxon>Vibrio</taxon>
    </lineage>
</organism>
<evidence type="ECO:0000313" key="2">
    <source>
        <dbReference type="EMBL" id="MFB9135328.1"/>
    </source>
</evidence>
<keyword evidence="1" id="KW-1133">Transmembrane helix</keyword>
<dbReference type="RefSeq" id="WP_390192078.1">
    <property type="nucleotide sequence ID" value="NZ_JBHMEP010000002.1"/>
</dbReference>
<dbReference type="EMBL" id="JBHMEP010000002">
    <property type="protein sequence ID" value="MFB9135328.1"/>
    <property type="molecule type" value="Genomic_DNA"/>
</dbReference>
<comment type="caution">
    <text evidence="2">The sequence shown here is derived from an EMBL/GenBank/DDBJ whole genome shotgun (WGS) entry which is preliminary data.</text>
</comment>
<keyword evidence="1" id="KW-0472">Membrane</keyword>
<dbReference type="InterPro" id="IPR007047">
    <property type="entry name" value="Flp_Fap"/>
</dbReference>
<evidence type="ECO:0000256" key="1">
    <source>
        <dbReference type="SAM" id="Phobius"/>
    </source>
</evidence>
<keyword evidence="1" id="KW-0812">Transmembrane</keyword>
<reference evidence="2 3" key="1">
    <citation type="submission" date="2024-09" db="EMBL/GenBank/DDBJ databases">
        <authorList>
            <person name="Sun Q."/>
            <person name="Mori K."/>
        </authorList>
    </citation>
    <scope>NUCLEOTIDE SEQUENCE [LARGE SCALE GENOMIC DNA]</scope>
    <source>
        <strain evidence="2 3">CECT 8064</strain>
    </source>
</reference>